<keyword evidence="2" id="KW-0256">Endoplasmic reticulum</keyword>
<dbReference type="EMBL" id="JANBUL010000101">
    <property type="protein sequence ID" value="KAJ2781542.1"/>
    <property type="molecule type" value="Genomic_DNA"/>
</dbReference>
<feature type="transmembrane region" description="Helical" evidence="7">
    <location>
        <begin position="81"/>
        <end position="101"/>
    </location>
</feature>
<evidence type="ECO:0000256" key="2">
    <source>
        <dbReference type="ARBA" id="ARBA00022824"/>
    </source>
</evidence>
<evidence type="ECO:0000256" key="3">
    <source>
        <dbReference type="ARBA" id="ARBA00022989"/>
    </source>
</evidence>
<dbReference type="PANTHER" id="PTHR31792">
    <property type="entry name" value="VACUOLAR ATPASE ASSEMBLY INTEGRAL MEMBRANE PROTEIN VMA21"/>
    <property type="match status" value="1"/>
</dbReference>
<dbReference type="InterPro" id="IPR019013">
    <property type="entry name" value="Vma21"/>
</dbReference>
<feature type="transmembrane region" description="Helical" evidence="7">
    <location>
        <begin position="51"/>
        <end position="69"/>
    </location>
</feature>
<dbReference type="Proteomes" id="UP001140217">
    <property type="component" value="Unassembled WGS sequence"/>
</dbReference>
<accession>A0A9W8LJC4</accession>
<evidence type="ECO:0000256" key="6">
    <source>
        <dbReference type="SAM" id="MobiDB-lite"/>
    </source>
</evidence>
<evidence type="ECO:0000313" key="8">
    <source>
        <dbReference type="EMBL" id="KAJ2781542.1"/>
    </source>
</evidence>
<dbReference type="GO" id="GO:0031410">
    <property type="term" value="C:cytoplasmic vesicle"/>
    <property type="evidence" value="ECO:0007669"/>
    <property type="project" value="UniProtKB-KW"/>
</dbReference>
<reference evidence="8" key="1">
    <citation type="submission" date="2022-07" db="EMBL/GenBank/DDBJ databases">
        <title>Phylogenomic reconstructions and comparative analyses of Kickxellomycotina fungi.</title>
        <authorList>
            <person name="Reynolds N.K."/>
            <person name="Stajich J.E."/>
            <person name="Barry K."/>
            <person name="Grigoriev I.V."/>
            <person name="Crous P."/>
            <person name="Smith M.E."/>
        </authorList>
    </citation>
    <scope>NUCLEOTIDE SEQUENCE</scope>
    <source>
        <strain evidence="8">NBRC 105414</strain>
    </source>
</reference>
<evidence type="ECO:0000256" key="4">
    <source>
        <dbReference type="ARBA" id="ARBA00023136"/>
    </source>
</evidence>
<dbReference type="GO" id="GO:0070072">
    <property type="term" value="P:vacuolar proton-transporting V-type ATPase complex assembly"/>
    <property type="evidence" value="ECO:0007669"/>
    <property type="project" value="InterPro"/>
</dbReference>
<comment type="caution">
    <text evidence="8">The sequence shown here is derived from an EMBL/GenBank/DDBJ whole genome shotgun (WGS) entry which is preliminary data.</text>
</comment>
<dbReference type="AlphaFoldDB" id="A0A9W8LJC4"/>
<evidence type="ECO:0000256" key="1">
    <source>
        <dbReference type="ARBA" id="ARBA00022692"/>
    </source>
</evidence>
<keyword evidence="5" id="KW-0968">Cytoplasmic vesicle</keyword>
<dbReference type="OrthoDB" id="160405at2759"/>
<organism evidence="8 9">
    <name type="scientific">Coemansia javaensis</name>
    <dbReference type="NCBI Taxonomy" id="2761396"/>
    <lineage>
        <taxon>Eukaryota</taxon>
        <taxon>Fungi</taxon>
        <taxon>Fungi incertae sedis</taxon>
        <taxon>Zoopagomycota</taxon>
        <taxon>Kickxellomycotina</taxon>
        <taxon>Kickxellomycetes</taxon>
        <taxon>Kickxellales</taxon>
        <taxon>Kickxellaceae</taxon>
        <taxon>Coemansia</taxon>
    </lineage>
</organism>
<evidence type="ECO:0000313" key="9">
    <source>
        <dbReference type="Proteomes" id="UP001140217"/>
    </source>
</evidence>
<evidence type="ECO:0000256" key="7">
    <source>
        <dbReference type="SAM" id="Phobius"/>
    </source>
</evidence>
<keyword evidence="1 7" id="KW-0812">Transmembrane</keyword>
<name>A0A9W8LJC4_9FUNG</name>
<protein>
    <submittedName>
        <fullName evidence="8">Vacuolar ATPase assembly integral membrane protein vma21</fullName>
    </submittedName>
</protein>
<keyword evidence="3 7" id="KW-1133">Transmembrane helix</keyword>
<dbReference type="Pfam" id="PF09446">
    <property type="entry name" value="VMA21"/>
    <property type="match status" value="1"/>
</dbReference>
<feature type="region of interest" description="Disordered" evidence="6">
    <location>
        <begin position="1"/>
        <end position="38"/>
    </location>
</feature>
<keyword evidence="9" id="KW-1185">Reference proteome</keyword>
<evidence type="ECO:0000256" key="5">
    <source>
        <dbReference type="ARBA" id="ARBA00023329"/>
    </source>
</evidence>
<proteinExistence type="predicted"/>
<keyword evidence="4 7" id="KW-0472">Membrane</keyword>
<sequence length="114" mass="11657">MPRTKKNAAGPAPPAPVPDTDSAEDARAPPPDTDSAQDALARIPGSVVGKLVAFSVLLLVVPLLAYFASLRLVFGGSTTPAAITAAVSANLVLAAYVYVAWTEESAGAPKRKTE</sequence>
<gene>
    <name evidence="8" type="primary">VMA21</name>
    <name evidence="8" type="ORF">H4R18_002818</name>
</gene>
<dbReference type="GO" id="GO:0005789">
    <property type="term" value="C:endoplasmic reticulum membrane"/>
    <property type="evidence" value="ECO:0007669"/>
    <property type="project" value="TreeGrafter"/>
</dbReference>
<dbReference type="PANTHER" id="PTHR31792:SF3">
    <property type="entry name" value="VACUOLAR ATPASE ASSEMBLY INTEGRAL MEMBRANE PROTEIN VMA21"/>
    <property type="match status" value="1"/>
</dbReference>